<dbReference type="GO" id="GO:0009361">
    <property type="term" value="C:succinate-CoA ligase complex (ADP-forming)"/>
    <property type="evidence" value="ECO:0007669"/>
    <property type="project" value="TreeGrafter"/>
</dbReference>
<dbReference type="FunFam" id="3.40.50.720:FF:000002">
    <property type="entry name" value="Succinate--CoA ligase [ADP-forming] subunit alpha"/>
    <property type="match status" value="1"/>
</dbReference>
<evidence type="ECO:0000256" key="2">
    <source>
        <dbReference type="ARBA" id="ARBA00022532"/>
    </source>
</evidence>
<evidence type="ECO:0000256" key="7">
    <source>
        <dbReference type="HAMAP-Rule" id="MF_01988"/>
    </source>
</evidence>
<dbReference type="OrthoDB" id="9807196at2"/>
<dbReference type="Pfam" id="PF00549">
    <property type="entry name" value="Ligase_CoA"/>
    <property type="match status" value="1"/>
</dbReference>
<dbReference type="InterPro" id="IPR005811">
    <property type="entry name" value="SUCC_ACL_C"/>
</dbReference>
<dbReference type="GO" id="GO:0004775">
    <property type="term" value="F:succinate-CoA ligase (ADP-forming) activity"/>
    <property type="evidence" value="ECO:0007669"/>
    <property type="project" value="UniProtKB-UniRule"/>
</dbReference>
<gene>
    <name evidence="7" type="primary">sucD</name>
    <name evidence="12" type="ORF">SAMN05216244_0621</name>
</gene>
<dbReference type="PROSITE" id="PS00399">
    <property type="entry name" value="SUCCINYL_COA_LIG_2"/>
    <property type="match status" value="1"/>
</dbReference>
<dbReference type="Gene3D" id="3.40.50.261">
    <property type="entry name" value="Succinyl-CoA synthetase domains"/>
    <property type="match status" value="1"/>
</dbReference>
<evidence type="ECO:0000313" key="13">
    <source>
        <dbReference type="Proteomes" id="UP000182347"/>
    </source>
</evidence>
<evidence type="ECO:0000256" key="8">
    <source>
        <dbReference type="PIRSR" id="PIRSR001553-1"/>
    </source>
</evidence>
<dbReference type="InterPro" id="IPR016102">
    <property type="entry name" value="Succinyl-CoA_synth-like"/>
</dbReference>
<protein>
    <recommendedName>
        <fullName evidence="7">Succinate--CoA ligase [ADP-forming] subunit alpha</fullName>
        <ecNumber evidence="7">6.2.1.5</ecNumber>
    </recommendedName>
    <alternativeName>
        <fullName evidence="7">Succinyl-CoA synthetase subunit alpha</fullName>
        <shortName evidence="7">SCS-alpha</shortName>
    </alternativeName>
</protein>
<feature type="domain" description="CoA-binding" evidence="11">
    <location>
        <begin position="4"/>
        <end position="100"/>
    </location>
</feature>
<keyword evidence="4 7" id="KW-0547">Nucleotide-binding</keyword>
<dbReference type="InterPro" id="IPR017440">
    <property type="entry name" value="Cit_synth/succinyl-CoA_lig_AS"/>
</dbReference>
<evidence type="ECO:0000256" key="10">
    <source>
        <dbReference type="RuleBase" id="RU000699"/>
    </source>
</evidence>
<comment type="pathway">
    <text evidence="1 7 10">Carbohydrate metabolism; tricarboxylic acid cycle; succinate from succinyl-CoA (ligase route): step 1/1.</text>
</comment>
<dbReference type="EC" id="6.2.1.5" evidence="7"/>
<dbReference type="STRING" id="482461.SAMN05216244_0621"/>
<evidence type="ECO:0000256" key="9">
    <source>
        <dbReference type="RuleBase" id="RU000677"/>
    </source>
</evidence>
<evidence type="ECO:0000259" key="11">
    <source>
        <dbReference type="SMART" id="SM00881"/>
    </source>
</evidence>
<dbReference type="HAMAP" id="MF_01988">
    <property type="entry name" value="Succ_CoA_alpha"/>
    <property type="match status" value="1"/>
</dbReference>
<keyword evidence="3 7" id="KW-0436">Ligase</keyword>
<dbReference type="SUPFAM" id="SSF52210">
    <property type="entry name" value="Succinyl-CoA synthetase domains"/>
    <property type="match status" value="1"/>
</dbReference>
<dbReference type="GO" id="GO:0000166">
    <property type="term" value="F:nucleotide binding"/>
    <property type="evidence" value="ECO:0007669"/>
    <property type="project" value="UniProtKB-KW"/>
</dbReference>
<dbReference type="PRINTS" id="PR01798">
    <property type="entry name" value="SCOASYNTHASE"/>
</dbReference>
<reference evidence="13" key="1">
    <citation type="submission" date="2016-10" db="EMBL/GenBank/DDBJ databases">
        <authorList>
            <person name="Varghese N."/>
            <person name="Submissions S."/>
        </authorList>
    </citation>
    <scope>NUCLEOTIDE SEQUENCE [LARGE SCALE GENOMIC DNA]</scope>
    <source>
        <strain evidence="13">CGMCC 1.6199</strain>
    </source>
</reference>
<dbReference type="UniPathway" id="UPA00223">
    <property type="reaction ID" value="UER00999"/>
</dbReference>
<keyword evidence="13" id="KW-1185">Reference proteome</keyword>
<dbReference type="NCBIfam" id="NF004230">
    <property type="entry name" value="PRK05678.1"/>
    <property type="match status" value="1"/>
</dbReference>
<dbReference type="InterPro" id="IPR033847">
    <property type="entry name" value="Citrt_syn/SCS-alpha_CS"/>
</dbReference>
<feature type="binding site" evidence="7">
    <location>
        <position position="43"/>
    </location>
    <ligand>
        <name>CoA</name>
        <dbReference type="ChEBI" id="CHEBI:57287"/>
    </ligand>
</feature>
<comment type="catalytic activity">
    <reaction evidence="5">
        <text>succinate + ATP + CoA = succinyl-CoA + ADP + phosphate</text>
        <dbReference type="Rhea" id="RHEA:17661"/>
        <dbReference type="ChEBI" id="CHEBI:30031"/>
        <dbReference type="ChEBI" id="CHEBI:30616"/>
        <dbReference type="ChEBI" id="CHEBI:43474"/>
        <dbReference type="ChEBI" id="CHEBI:57287"/>
        <dbReference type="ChEBI" id="CHEBI:57292"/>
        <dbReference type="ChEBI" id="CHEBI:456216"/>
        <dbReference type="EC" id="6.2.1.5"/>
    </reaction>
    <physiologicalReaction direction="right-to-left" evidence="5">
        <dbReference type="Rhea" id="RHEA:17663"/>
    </physiologicalReaction>
</comment>
<dbReference type="PROSITE" id="PS01216">
    <property type="entry name" value="SUCCINYL_COA_LIG_1"/>
    <property type="match status" value="1"/>
</dbReference>
<comment type="similarity">
    <text evidence="7 9">Belongs to the succinate/malate CoA ligase alpha subunit family.</text>
</comment>
<evidence type="ECO:0000256" key="6">
    <source>
        <dbReference type="ARBA" id="ARBA00052891"/>
    </source>
</evidence>
<feature type="binding site" evidence="7">
    <location>
        <begin position="96"/>
        <end position="98"/>
    </location>
    <ligand>
        <name>CoA</name>
        <dbReference type="ChEBI" id="CHEBI:57287"/>
    </ligand>
</feature>
<dbReference type="InterPro" id="IPR003781">
    <property type="entry name" value="CoA-bd"/>
</dbReference>
<dbReference type="PANTHER" id="PTHR11117">
    <property type="entry name" value="SUCCINYL-COA LIGASE SUBUNIT ALPHA"/>
    <property type="match status" value="1"/>
</dbReference>
<comment type="catalytic activity">
    <reaction evidence="6">
        <text>GTP + succinate + CoA = succinyl-CoA + GDP + phosphate</text>
        <dbReference type="Rhea" id="RHEA:22120"/>
        <dbReference type="ChEBI" id="CHEBI:30031"/>
        <dbReference type="ChEBI" id="CHEBI:37565"/>
        <dbReference type="ChEBI" id="CHEBI:43474"/>
        <dbReference type="ChEBI" id="CHEBI:57287"/>
        <dbReference type="ChEBI" id="CHEBI:57292"/>
        <dbReference type="ChEBI" id="CHEBI:58189"/>
    </reaction>
    <physiologicalReaction direction="right-to-left" evidence="6">
        <dbReference type="Rhea" id="RHEA:22122"/>
    </physiologicalReaction>
</comment>
<evidence type="ECO:0000313" key="12">
    <source>
        <dbReference type="EMBL" id="SDL74534.1"/>
    </source>
</evidence>
<dbReference type="EMBL" id="FNHF01000001">
    <property type="protein sequence ID" value="SDL74534.1"/>
    <property type="molecule type" value="Genomic_DNA"/>
</dbReference>
<dbReference type="Proteomes" id="UP000182347">
    <property type="component" value="Unassembled WGS sequence"/>
</dbReference>
<dbReference type="SMART" id="SM00881">
    <property type="entry name" value="CoA_binding"/>
    <property type="match status" value="1"/>
</dbReference>
<dbReference type="AlphaFoldDB" id="A0A1G9MK83"/>
<evidence type="ECO:0000256" key="4">
    <source>
        <dbReference type="ARBA" id="ARBA00022741"/>
    </source>
</evidence>
<feature type="binding site" evidence="7">
    <location>
        <position position="159"/>
    </location>
    <ligand>
        <name>substrate</name>
        <note>ligand shared with subunit beta</note>
    </ligand>
</feature>
<dbReference type="FunFam" id="3.40.50.261:FF:000002">
    <property type="entry name" value="Succinate--CoA ligase [ADP-forming] subunit alpha"/>
    <property type="match status" value="1"/>
</dbReference>
<proteinExistence type="inferred from homology"/>
<feature type="binding site" evidence="7">
    <location>
        <begin position="17"/>
        <end position="20"/>
    </location>
    <ligand>
        <name>CoA</name>
        <dbReference type="ChEBI" id="CHEBI:57287"/>
    </ligand>
</feature>
<sequence>MSVFVNKDTKVIVQGITGSTALFHTKQMLDYGTKIVGGVTPKKGGTEVEGVPVFDTVQEAVEKTGANASVIYVPAPFAADAIMEAVDAELDLAICITEHIPVMDMVKVKRYMEGKNTRLVGPNCPGVITPEECKIGIMPGYIHKKGHIGVVSRSGTLTYEAVHQLSEQGFGQSTAVGIGGDPVNGTDFIDVLKAFNEDPDTEAVMMIGEIGGTAEEEAAEWVKANMSKPVVGFIGGATAPPGKRMGHAGAIISGGKGTADEKIKVMNDCGIQVAETPAVMGETLISVLKEKGLHDKCKTH</sequence>
<dbReference type="InterPro" id="IPR036291">
    <property type="entry name" value="NAD(P)-bd_dom_sf"/>
</dbReference>
<organism evidence="12 13">
    <name type="scientific">Sediminibacillus halophilus</name>
    <dbReference type="NCBI Taxonomy" id="482461"/>
    <lineage>
        <taxon>Bacteria</taxon>
        <taxon>Bacillati</taxon>
        <taxon>Bacillota</taxon>
        <taxon>Bacilli</taxon>
        <taxon>Bacillales</taxon>
        <taxon>Bacillaceae</taxon>
        <taxon>Sediminibacillus</taxon>
    </lineage>
</organism>
<feature type="active site" description="Tele-phosphohistidine intermediate" evidence="7 8">
    <location>
        <position position="247"/>
    </location>
</feature>
<dbReference type="Pfam" id="PF02629">
    <property type="entry name" value="CoA_binding"/>
    <property type="match status" value="1"/>
</dbReference>
<evidence type="ECO:0000256" key="5">
    <source>
        <dbReference type="ARBA" id="ARBA00050563"/>
    </source>
</evidence>
<accession>A0A1G9MK83</accession>
<dbReference type="GO" id="GO:0005829">
    <property type="term" value="C:cytosol"/>
    <property type="evidence" value="ECO:0007669"/>
    <property type="project" value="TreeGrafter"/>
</dbReference>
<dbReference type="NCBIfam" id="TIGR01019">
    <property type="entry name" value="sucCoAalpha"/>
    <property type="match status" value="1"/>
</dbReference>
<comment type="subunit">
    <text evidence="7 10">Heterotetramer of two alpha and two beta subunits.</text>
</comment>
<keyword evidence="2 7" id="KW-0816">Tricarboxylic acid cycle</keyword>
<comment type="function">
    <text evidence="7 10">Succinyl-CoA synthetase functions in the citric acid cycle (TCA), coupling the hydrolysis of succinyl-CoA to the synthesis of either ATP or GTP and thus represents the only step of substrate-level phosphorylation in the TCA. The alpha subunit of the enzyme binds the substrates coenzyme A and phosphate, while succinate binding and nucleotide specificity is provided by the beta subunit.</text>
</comment>
<dbReference type="RefSeq" id="WP_074597386.1">
    <property type="nucleotide sequence ID" value="NZ_FNHF01000001.1"/>
</dbReference>
<dbReference type="PIRSF" id="PIRSF001553">
    <property type="entry name" value="SucCS_alpha"/>
    <property type="match status" value="1"/>
</dbReference>
<evidence type="ECO:0000256" key="1">
    <source>
        <dbReference type="ARBA" id="ARBA00005064"/>
    </source>
</evidence>
<dbReference type="PANTHER" id="PTHR11117:SF2">
    <property type="entry name" value="SUCCINATE--COA LIGASE [ADP_GDP-FORMING] SUBUNIT ALPHA, MITOCHONDRIAL"/>
    <property type="match status" value="1"/>
</dbReference>
<evidence type="ECO:0000256" key="3">
    <source>
        <dbReference type="ARBA" id="ARBA00022598"/>
    </source>
</evidence>
<name>A0A1G9MK83_9BACI</name>
<dbReference type="SUPFAM" id="SSF51735">
    <property type="entry name" value="NAD(P)-binding Rossmann-fold domains"/>
    <property type="match status" value="1"/>
</dbReference>
<dbReference type="Gene3D" id="3.40.50.720">
    <property type="entry name" value="NAD(P)-binding Rossmann-like Domain"/>
    <property type="match status" value="1"/>
</dbReference>
<dbReference type="GO" id="GO:0006099">
    <property type="term" value="P:tricarboxylic acid cycle"/>
    <property type="evidence" value="ECO:0007669"/>
    <property type="project" value="UniProtKB-UniRule"/>
</dbReference>
<dbReference type="GO" id="GO:0004776">
    <property type="term" value="F:succinate-CoA ligase (GDP-forming) activity"/>
    <property type="evidence" value="ECO:0007669"/>
    <property type="project" value="TreeGrafter"/>
</dbReference>
<dbReference type="InterPro" id="IPR005810">
    <property type="entry name" value="CoA_lig_alpha"/>
</dbReference>